<protein>
    <submittedName>
        <fullName evidence="2">Uncharacterized protein</fullName>
    </submittedName>
</protein>
<accession>A0A5J5EP67</accession>
<proteinExistence type="predicted"/>
<evidence type="ECO:0000256" key="1">
    <source>
        <dbReference type="SAM" id="MobiDB-lite"/>
    </source>
</evidence>
<feature type="compositionally biased region" description="Polar residues" evidence="1">
    <location>
        <begin position="45"/>
        <end position="54"/>
    </location>
</feature>
<reference evidence="2 3" key="1">
    <citation type="submission" date="2019-09" db="EMBL/GenBank/DDBJ databases">
        <title>Draft genome of the ectomycorrhizal ascomycete Sphaerosporella brunnea.</title>
        <authorList>
            <consortium name="DOE Joint Genome Institute"/>
            <person name="Benucci G.M."/>
            <person name="Marozzi G."/>
            <person name="Antonielli L."/>
            <person name="Sanchez S."/>
            <person name="Marco P."/>
            <person name="Wang X."/>
            <person name="Falini L.B."/>
            <person name="Barry K."/>
            <person name="Haridas S."/>
            <person name="Lipzen A."/>
            <person name="Labutti K."/>
            <person name="Grigoriev I.V."/>
            <person name="Murat C."/>
            <person name="Martin F."/>
            <person name="Albertini E."/>
            <person name="Donnini D."/>
            <person name="Bonito G."/>
        </authorList>
    </citation>
    <scope>NUCLEOTIDE SEQUENCE [LARGE SCALE GENOMIC DNA]</scope>
    <source>
        <strain evidence="2 3">Sb_GMNB300</strain>
    </source>
</reference>
<organism evidence="2 3">
    <name type="scientific">Sphaerosporella brunnea</name>
    <dbReference type="NCBI Taxonomy" id="1250544"/>
    <lineage>
        <taxon>Eukaryota</taxon>
        <taxon>Fungi</taxon>
        <taxon>Dikarya</taxon>
        <taxon>Ascomycota</taxon>
        <taxon>Pezizomycotina</taxon>
        <taxon>Pezizomycetes</taxon>
        <taxon>Pezizales</taxon>
        <taxon>Pyronemataceae</taxon>
        <taxon>Sphaerosporella</taxon>
    </lineage>
</organism>
<evidence type="ECO:0000313" key="2">
    <source>
        <dbReference type="EMBL" id="KAA8898475.1"/>
    </source>
</evidence>
<dbReference type="InParanoid" id="A0A5J5EP67"/>
<dbReference type="OrthoDB" id="4367324at2759"/>
<name>A0A5J5EP67_9PEZI</name>
<dbReference type="Proteomes" id="UP000326924">
    <property type="component" value="Unassembled WGS sequence"/>
</dbReference>
<feature type="region of interest" description="Disordered" evidence="1">
    <location>
        <begin position="294"/>
        <end position="324"/>
    </location>
</feature>
<feature type="region of interest" description="Disordered" evidence="1">
    <location>
        <begin position="1"/>
        <end position="23"/>
    </location>
</feature>
<sequence>MPSSPPRIHPGSNEPSTPFKAADPITLRRYLTEFRPEIPDIASSARRSPNTRSGQRYGHTDIASPTEPWPEFSLDACLARYGGLLRSTTVSVALPDVSPQKGIAKKALASEKSVTDYVTRALSVHLNRALEATAGCELCDRPGDDVGVPADRVALLFPSSEIRLVADIKVSWKWCSAWAAARLKSGRDVEFRQALSQVHCYMNAAGTRWGYILTDREFVAIQRDGRRWGDIKVAAAVAWETDSDWTVPLAAWFLHKLAAEDDGWTAPTLLARPLAAAGGEPDFGAEFAGKVVRQSRKRSQRSAATGGGVQKEQKKRMQIPAGARRSKRLEAIRLAIEMLDDSDTAV</sequence>
<feature type="region of interest" description="Disordered" evidence="1">
    <location>
        <begin position="40"/>
        <end position="65"/>
    </location>
</feature>
<gene>
    <name evidence="2" type="ORF">FN846DRAFT_962338</name>
</gene>
<dbReference type="EMBL" id="VXIS01000184">
    <property type="protein sequence ID" value="KAA8898475.1"/>
    <property type="molecule type" value="Genomic_DNA"/>
</dbReference>
<dbReference type="AlphaFoldDB" id="A0A5J5EP67"/>
<keyword evidence="3" id="KW-1185">Reference proteome</keyword>
<evidence type="ECO:0000313" key="3">
    <source>
        <dbReference type="Proteomes" id="UP000326924"/>
    </source>
</evidence>
<comment type="caution">
    <text evidence="2">The sequence shown here is derived from an EMBL/GenBank/DDBJ whole genome shotgun (WGS) entry which is preliminary data.</text>
</comment>